<keyword evidence="4" id="KW-1134">Transmembrane beta strand</keyword>
<reference evidence="8" key="1">
    <citation type="submission" date="2015-08" db="EMBL/GenBank/DDBJ databases">
        <title>Candidatus Bacteriodes Periocalifornicus.</title>
        <authorList>
            <person name="McLean J.S."/>
            <person name="Kelley S."/>
        </authorList>
    </citation>
    <scope>NUCLEOTIDE SEQUENCE [LARGE SCALE GENOMIC DNA]</scope>
    <source>
        <strain evidence="8">12B</strain>
    </source>
</reference>
<keyword evidence="7" id="KW-0998">Cell outer membrane</keyword>
<evidence type="ECO:0000256" key="5">
    <source>
        <dbReference type="ARBA" id="ARBA00022692"/>
    </source>
</evidence>
<evidence type="ECO:0000313" key="8">
    <source>
        <dbReference type="EMBL" id="KQM09206.1"/>
    </source>
</evidence>
<keyword evidence="9" id="KW-1185">Reference proteome</keyword>
<proteinExistence type="inferred from homology"/>
<sequence length="443" mass="48760">MCVAVALLGAKGIVLGQDSLWSLNQCIEYAGEHSLEIQGEDLKTKNAASQERQAEWAMAPSINASASQTFSFADPVNVAGTGQVSKNLRTTSLSVGASMTLFDGLAKLRNIQYQRLVLQGQEASRANTLANIGLAVTEAYFNVVYQAELVRTQEEQVASSKEQVELGKWRVEAGAIPQGALYDLQAQLASDEQALVNAENALSTAQLTLEQTMNYVSDTPLRISRPAIDSASLPHVPTGGAIPIYEVAMQSYPSLQYSKALVTQQEKQIQIARSRYWPELSLSATYGSSAQFYMDQMHNPKSNPLLTQLKDNDGWNLQLSLTIPIFNGFSTYEGVVRAKIAHQESLVNLRKEEKALLKNIQSAYLDAVSSWRQLLAARNNVRAQGEAFRWAKEKIAVGAISAYDYNLAKTNSSKAQVTLLQATFNYLYKVKILDFYQGKEIVL</sequence>
<evidence type="ECO:0000256" key="2">
    <source>
        <dbReference type="ARBA" id="ARBA00007613"/>
    </source>
</evidence>
<dbReference type="Pfam" id="PF02321">
    <property type="entry name" value="OEP"/>
    <property type="match status" value="2"/>
</dbReference>
<dbReference type="Proteomes" id="UP000054172">
    <property type="component" value="Unassembled WGS sequence"/>
</dbReference>
<gene>
    <name evidence="8" type="ORF">AL399_02790</name>
</gene>
<dbReference type="Gene3D" id="1.20.1600.10">
    <property type="entry name" value="Outer membrane efflux proteins (OEP)"/>
    <property type="match status" value="1"/>
</dbReference>
<accession>A0A0Q4BA06</accession>
<dbReference type="GO" id="GO:1990281">
    <property type="term" value="C:efflux pump complex"/>
    <property type="evidence" value="ECO:0007669"/>
    <property type="project" value="TreeGrafter"/>
</dbReference>
<name>A0A0Q4BA06_9BACT</name>
<evidence type="ECO:0000256" key="6">
    <source>
        <dbReference type="ARBA" id="ARBA00023136"/>
    </source>
</evidence>
<dbReference type="PANTHER" id="PTHR30026">
    <property type="entry name" value="OUTER MEMBRANE PROTEIN TOLC"/>
    <property type="match status" value="1"/>
</dbReference>
<dbReference type="EMBL" id="LIIK01000009">
    <property type="protein sequence ID" value="KQM09206.1"/>
    <property type="molecule type" value="Genomic_DNA"/>
</dbReference>
<evidence type="ECO:0000313" key="9">
    <source>
        <dbReference type="Proteomes" id="UP000054172"/>
    </source>
</evidence>
<dbReference type="GO" id="GO:0009279">
    <property type="term" value="C:cell outer membrane"/>
    <property type="evidence" value="ECO:0007669"/>
    <property type="project" value="UniProtKB-SubCell"/>
</dbReference>
<evidence type="ECO:0000256" key="3">
    <source>
        <dbReference type="ARBA" id="ARBA00022448"/>
    </source>
</evidence>
<dbReference type="SUPFAM" id="SSF56954">
    <property type="entry name" value="Outer membrane efflux proteins (OEP)"/>
    <property type="match status" value="1"/>
</dbReference>
<dbReference type="STRING" id="1702214.AL399_02790"/>
<evidence type="ECO:0008006" key="10">
    <source>
        <dbReference type="Google" id="ProtNLM"/>
    </source>
</evidence>
<comment type="similarity">
    <text evidence="2">Belongs to the outer membrane factor (OMF) (TC 1.B.17) family.</text>
</comment>
<protein>
    <recommendedName>
        <fullName evidence="10">Transporter</fullName>
    </recommendedName>
</protein>
<dbReference type="PATRIC" id="fig|1702214.3.peg.914"/>
<keyword evidence="6" id="KW-0472">Membrane</keyword>
<evidence type="ECO:0000256" key="1">
    <source>
        <dbReference type="ARBA" id="ARBA00004442"/>
    </source>
</evidence>
<evidence type="ECO:0000256" key="7">
    <source>
        <dbReference type="ARBA" id="ARBA00023237"/>
    </source>
</evidence>
<comment type="caution">
    <text evidence="8">The sequence shown here is derived from an EMBL/GenBank/DDBJ whole genome shotgun (WGS) entry which is preliminary data.</text>
</comment>
<keyword evidence="5" id="KW-0812">Transmembrane</keyword>
<organism evidence="8 9">
    <name type="scientific">Candidatus [Bacteroides] periocalifornicus</name>
    <dbReference type="NCBI Taxonomy" id="1702214"/>
    <lineage>
        <taxon>Bacteria</taxon>
        <taxon>Pseudomonadati</taxon>
        <taxon>Bacteroidota</taxon>
    </lineage>
</organism>
<dbReference type="PANTHER" id="PTHR30026:SF20">
    <property type="entry name" value="OUTER MEMBRANE PROTEIN TOLC"/>
    <property type="match status" value="1"/>
</dbReference>
<keyword evidence="3" id="KW-0813">Transport</keyword>
<dbReference type="GO" id="GO:0015562">
    <property type="term" value="F:efflux transmembrane transporter activity"/>
    <property type="evidence" value="ECO:0007669"/>
    <property type="project" value="InterPro"/>
</dbReference>
<dbReference type="AlphaFoldDB" id="A0A0Q4BA06"/>
<dbReference type="InterPro" id="IPR003423">
    <property type="entry name" value="OMP_efflux"/>
</dbReference>
<comment type="subcellular location">
    <subcellularLocation>
        <location evidence="1">Cell outer membrane</location>
    </subcellularLocation>
</comment>
<evidence type="ECO:0000256" key="4">
    <source>
        <dbReference type="ARBA" id="ARBA00022452"/>
    </source>
</evidence>
<dbReference type="InterPro" id="IPR051906">
    <property type="entry name" value="TolC-like"/>
</dbReference>
<dbReference type="GO" id="GO:0015288">
    <property type="term" value="F:porin activity"/>
    <property type="evidence" value="ECO:0007669"/>
    <property type="project" value="TreeGrafter"/>
</dbReference>